<name>A0A8H6T295_9AGAR</name>
<dbReference type="RefSeq" id="XP_037223161.1">
    <property type="nucleotide sequence ID" value="XM_037360276.1"/>
</dbReference>
<gene>
    <name evidence="1" type="ORF">MIND_00342900</name>
</gene>
<dbReference type="Proteomes" id="UP000636479">
    <property type="component" value="Unassembled WGS sequence"/>
</dbReference>
<accession>A0A8H6T295</accession>
<dbReference type="GeneID" id="59342792"/>
<organism evidence="1 2">
    <name type="scientific">Mycena indigotica</name>
    <dbReference type="NCBI Taxonomy" id="2126181"/>
    <lineage>
        <taxon>Eukaryota</taxon>
        <taxon>Fungi</taxon>
        <taxon>Dikarya</taxon>
        <taxon>Basidiomycota</taxon>
        <taxon>Agaricomycotina</taxon>
        <taxon>Agaricomycetes</taxon>
        <taxon>Agaricomycetidae</taxon>
        <taxon>Agaricales</taxon>
        <taxon>Marasmiineae</taxon>
        <taxon>Mycenaceae</taxon>
        <taxon>Mycena</taxon>
    </lineage>
</organism>
<evidence type="ECO:0000313" key="2">
    <source>
        <dbReference type="Proteomes" id="UP000636479"/>
    </source>
</evidence>
<dbReference type="OrthoDB" id="3071225at2759"/>
<comment type="caution">
    <text evidence="1">The sequence shown here is derived from an EMBL/GenBank/DDBJ whole genome shotgun (WGS) entry which is preliminary data.</text>
</comment>
<dbReference type="EMBL" id="JACAZF010000003">
    <property type="protein sequence ID" value="KAF7309711.1"/>
    <property type="molecule type" value="Genomic_DNA"/>
</dbReference>
<dbReference type="AlphaFoldDB" id="A0A8H6T295"/>
<proteinExistence type="predicted"/>
<protein>
    <submittedName>
        <fullName evidence="1">Uncharacterized protein</fullName>
    </submittedName>
</protein>
<sequence>MPYPTPITHELNLLFERPKPAQSSPAFTICASPASSTSTLALDEDDAQQKLEPDFNPRAEPFVPKFFSSVPPRQVAVTKPPPRRSPVWLDAFTKGTQAASTALQKEYATLLITTQSNWPIETMAELAQNFCWRGGEGSTEEVANFAFMVYRQFFHTFGEQISQSFVWHLRECVVGAFLVTWDPDSPTSITYRNAPSFNYVASAISQAAFMGQLFKLDLVPGPHTATCVITVIKGLNSYEHIEALQAILKNAGPAFWHGTTPGQGNNALHKFVATFLEAVAPLRANMSVLGRSLKATEMRDIIVQVEQLCSDWVV</sequence>
<reference evidence="1" key="1">
    <citation type="submission" date="2020-05" db="EMBL/GenBank/DDBJ databases">
        <title>Mycena genomes resolve the evolution of fungal bioluminescence.</title>
        <authorList>
            <person name="Tsai I.J."/>
        </authorList>
    </citation>
    <scope>NUCLEOTIDE SEQUENCE</scope>
    <source>
        <strain evidence="1">171206Taipei</strain>
    </source>
</reference>
<keyword evidence="2" id="KW-1185">Reference proteome</keyword>
<evidence type="ECO:0000313" key="1">
    <source>
        <dbReference type="EMBL" id="KAF7309711.1"/>
    </source>
</evidence>